<comment type="similarity">
    <text evidence="7">Belongs to the TonB-dependent receptor family.</text>
</comment>
<dbReference type="InterPro" id="IPR036942">
    <property type="entry name" value="Beta-barrel_TonB_sf"/>
</dbReference>
<keyword evidence="3 7" id="KW-1134">Transmembrane beta strand</keyword>
<dbReference type="InterPro" id="IPR011662">
    <property type="entry name" value="Secretin/TonB_short_N"/>
</dbReference>
<dbReference type="Proteomes" id="UP000501802">
    <property type="component" value="Chromosome"/>
</dbReference>
<dbReference type="NCBIfam" id="TIGR04057">
    <property type="entry name" value="SusC_RagA_signa"/>
    <property type="match status" value="1"/>
</dbReference>
<keyword evidence="4 7" id="KW-0812">Transmembrane</keyword>
<proteinExistence type="inferred from homology"/>
<evidence type="ECO:0000256" key="8">
    <source>
        <dbReference type="SAM" id="SignalP"/>
    </source>
</evidence>
<dbReference type="Gene3D" id="2.170.130.10">
    <property type="entry name" value="TonB-dependent receptor, plug domain"/>
    <property type="match status" value="1"/>
</dbReference>
<gene>
    <name evidence="10" type="ORF">G8759_21800</name>
</gene>
<evidence type="ECO:0000256" key="2">
    <source>
        <dbReference type="ARBA" id="ARBA00022448"/>
    </source>
</evidence>
<reference evidence="10 11" key="1">
    <citation type="submission" date="2020-03" db="EMBL/GenBank/DDBJ databases">
        <authorList>
            <person name="Kim M.K."/>
        </authorList>
    </citation>
    <scope>NUCLEOTIDE SEQUENCE [LARGE SCALE GENOMIC DNA]</scope>
    <source>
        <strain evidence="10 11">BT328</strain>
    </source>
</reference>
<dbReference type="EMBL" id="CP050063">
    <property type="protein sequence ID" value="QIP15067.1"/>
    <property type="molecule type" value="Genomic_DNA"/>
</dbReference>
<dbReference type="RefSeq" id="WP_167212384.1">
    <property type="nucleotide sequence ID" value="NZ_CP050063.1"/>
</dbReference>
<dbReference type="Pfam" id="PF13715">
    <property type="entry name" value="CarbopepD_reg_2"/>
    <property type="match status" value="1"/>
</dbReference>
<evidence type="ECO:0000256" key="1">
    <source>
        <dbReference type="ARBA" id="ARBA00004571"/>
    </source>
</evidence>
<dbReference type="NCBIfam" id="TIGR04056">
    <property type="entry name" value="OMP_RagA_SusC"/>
    <property type="match status" value="1"/>
</dbReference>
<evidence type="ECO:0000256" key="5">
    <source>
        <dbReference type="ARBA" id="ARBA00023136"/>
    </source>
</evidence>
<dbReference type="InterPro" id="IPR039426">
    <property type="entry name" value="TonB-dep_rcpt-like"/>
</dbReference>
<evidence type="ECO:0000256" key="6">
    <source>
        <dbReference type="ARBA" id="ARBA00023237"/>
    </source>
</evidence>
<keyword evidence="6 7" id="KW-0998">Cell outer membrane</keyword>
<evidence type="ECO:0000256" key="3">
    <source>
        <dbReference type="ARBA" id="ARBA00022452"/>
    </source>
</evidence>
<dbReference type="GO" id="GO:0009279">
    <property type="term" value="C:cell outer membrane"/>
    <property type="evidence" value="ECO:0007669"/>
    <property type="project" value="UniProtKB-SubCell"/>
</dbReference>
<dbReference type="PROSITE" id="PS52016">
    <property type="entry name" value="TONB_DEPENDENT_REC_3"/>
    <property type="match status" value="1"/>
</dbReference>
<keyword evidence="11" id="KW-1185">Reference proteome</keyword>
<dbReference type="AlphaFoldDB" id="A0A6G9ARG0"/>
<evidence type="ECO:0000259" key="9">
    <source>
        <dbReference type="SMART" id="SM00965"/>
    </source>
</evidence>
<dbReference type="SUPFAM" id="SSF56935">
    <property type="entry name" value="Porins"/>
    <property type="match status" value="1"/>
</dbReference>
<evidence type="ECO:0000313" key="11">
    <source>
        <dbReference type="Proteomes" id="UP000501802"/>
    </source>
</evidence>
<keyword evidence="5 7" id="KW-0472">Membrane</keyword>
<dbReference type="Pfam" id="PF07660">
    <property type="entry name" value="STN"/>
    <property type="match status" value="1"/>
</dbReference>
<comment type="subcellular location">
    <subcellularLocation>
        <location evidence="1 7">Cell outer membrane</location>
        <topology evidence="1 7">Multi-pass membrane protein</topology>
    </subcellularLocation>
</comment>
<dbReference type="InterPro" id="IPR012910">
    <property type="entry name" value="Plug_dom"/>
</dbReference>
<dbReference type="SUPFAM" id="SSF49464">
    <property type="entry name" value="Carboxypeptidase regulatory domain-like"/>
    <property type="match status" value="1"/>
</dbReference>
<keyword evidence="2 7" id="KW-0813">Transport</keyword>
<evidence type="ECO:0000313" key="10">
    <source>
        <dbReference type="EMBL" id="QIP15067.1"/>
    </source>
</evidence>
<dbReference type="SMART" id="SM00965">
    <property type="entry name" value="STN"/>
    <property type="match status" value="1"/>
</dbReference>
<evidence type="ECO:0000256" key="7">
    <source>
        <dbReference type="PROSITE-ProRule" id="PRU01360"/>
    </source>
</evidence>
<feature type="chain" id="PRO_5026250986" evidence="8">
    <location>
        <begin position="37"/>
        <end position="1142"/>
    </location>
</feature>
<dbReference type="Gene3D" id="2.40.170.20">
    <property type="entry name" value="TonB-dependent receptor, beta-barrel domain"/>
    <property type="match status" value="1"/>
</dbReference>
<dbReference type="InterPro" id="IPR023996">
    <property type="entry name" value="TonB-dep_OMP_SusC/RagA"/>
</dbReference>
<feature type="signal peptide" evidence="8">
    <location>
        <begin position="1"/>
        <end position="36"/>
    </location>
</feature>
<dbReference type="Pfam" id="PF07715">
    <property type="entry name" value="Plug"/>
    <property type="match status" value="1"/>
</dbReference>
<feature type="domain" description="Secretin/TonB short N-terminal" evidence="9">
    <location>
        <begin position="65"/>
        <end position="117"/>
    </location>
</feature>
<evidence type="ECO:0000256" key="4">
    <source>
        <dbReference type="ARBA" id="ARBA00022692"/>
    </source>
</evidence>
<keyword evidence="8" id="KW-0732">Signal</keyword>
<dbReference type="Gene3D" id="2.60.40.1120">
    <property type="entry name" value="Carboxypeptidase-like, regulatory domain"/>
    <property type="match status" value="1"/>
</dbReference>
<accession>A0A6G9ARG0</accession>
<organism evidence="10 11">
    <name type="scientific">Spirosoma aureum</name>
    <dbReference type="NCBI Taxonomy" id="2692134"/>
    <lineage>
        <taxon>Bacteria</taxon>
        <taxon>Pseudomonadati</taxon>
        <taxon>Bacteroidota</taxon>
        <taxon>Cytophagia</taxon>
        <taxon>Cytophagales</taxon>
        <taxon>Cytophagaceae</taxon>
        <taxon>Spirosoma</taxon>
    </lineage>
</organism>
<protein>
    <submittedName>
        <fullName evidence="10">SusC/RagA family TonB-linked outer membrane protein</fullName>
    </submittedName>
</protein>
<dbReference type="InterPro" id="IPR023997">
    <property type="entry name" value="TonB-dep_OMP_SusC/RagA_CS"/>
</dbReference>
<dbReference type="InterPro" id="IPR037066">
    <property type="entry name" value="Plug_dom_sf"/>
</dbReference>
<dbReference type="KEGG" id="spib:G8759_21800"/>
<name>A0A6G9ARG0_9BACT</name>
<sequence length="1142" mass="125292">MNNFKISTNWILIHWKKLTRMFFLMSLVCCYANVQANELEQKLTISGNNINIQKVFQTIKRKTGLTIFYSNELLNDKAKVNIDFKNQTVSKVLDYILHDKNIGYKVTSSNVITLTKLPEKKREETQVIILQVNEILITGSVSDSKGEALIGVSIVIRGTTKGTITDKDGKFSISVNSSSNILTFSFVGFKSLDVPVDSRTTINVVLESSLNVLDEAVVVGYGTQKKSDISGAISSIKGNDLTSTPSNTLIQSMQGRASGVDIRAASNAPGGGMRIRIRGTNSINASSQPLYVIDGFPIDNISTSPDAAGSTAQPADPLSSISPSSIASVEILKDASATAIYGARGANGVVIITTKRGTEGKPTVEFDYSLKIARVRKKLDLANAEELAILTNEWATNTNVPLIYDGINKPLPIKLGEGTDWQDQIFRTAQTNTYNLSVSGGTPTTKYLISGNYLNEDGIIIESNFKRGGLKFNLDQNFGKRIRAGISLNLNRSINHAIPSDGSGFQNDSPLWNALATTPVIPVVDEAGNYVHNHIETFKILENPVSIAKTRTDITTINRTLGTAFVDFDILKNLVFRVKFGTDLINSKRNTYVPNTAQTQALPNLGIASIGALQSLNALAEYTLTYSGSIGDNNRITAMGGYTYQERKTENSLTTVQDFFTNTLSYNNLGIGANIRPSSSSAVETGLLSYIGRLTFINRDKYIFTGTIRRDGSSKFAINNKWGVFPSAALAWRINKEPFMANISAINDLKLRSSYGFTGNESIGAYSSLALYNTSKPIIGGIPVVGLAPNRIPNPNLKWEKTSQFNVGLDLEAFNGKVTFTAEYYYKKTADLLLNVSIPNQSGYGSSVQNIGVIANKGFEFSLGLNNQFRSVKWTSNVNISLNRNKVLVLATGPNKLIFDIGQGESAGFSIAEIGKPLGMFYGYRFDGIWQTKEEIIAAGYKVGGLFNPGMVRYKDLNGDGFKQNTDDREVIGNPNPKFIFGFSNSLAYKNWNLLIFINGSYGNEIANLNRMGLLAQPQKHNVLQEYFDQRWKGPGTSNTIEAPISHGAEWKNFSDRDVLDGSYLRFKTLSLSYDFSKNNFGFEWLKRSQIYIAIDNLFTITKYSGFDPEVDLYSSSNVQLGVDNGAYPSSKSIRIGIKLGF</sequence>
<dbReference type="InterPro" id="IPR008969">
    <property type="entry name" value="CarboxyPept-like_regulatory"/>
</dbReference>